<organism evidence="1">
    <name type="scientific">marine metagenome</name>
    <dbReference type="NCBI Taxonomy" id="408172"/>
    <lineage>
        <taxon>unclassified sequences</taxon>
        <taxon>metagenomes</taxon>
        <taxon>ecological metagenomes</taxon>
    </lineage>
</organism>
<reference evidence="1" key="1">
    <citation type="submission" date="2018-05" db="EMBL/GenBank/DDBJ databases">
        <authorList>
            <person name="Lanie J.A."/>
            <person name="Ng W.-L."/>
            <person name="Kazmierczak K.M."/>
            <person name="Andrzejewski T.M."/>
            <person name="Davidsen T.M."/>
            <person name="Wayne K.J."/>
            <person name="Tettelin H."/>
            <person name="Glass J.I."/>
            <person name="Rusch D."/>
            <person name="Podicherti R."/>
            <person name="Tsui H.-C.T."/>
            <person name="Winkler M.E."/>
        </authorList>
    </citation>
    <scope>NUCLEOTIDE SEQUENCE</scope>
</reference>
<name>A0A382ZFV7_9ZZZZ</name>
<evidence type="ECO:0000313" key="1">
    <source>
        <dbReference type="EMBL" id="SVD94406.1"/>
    </source>
</evidence>
<accession>A0A382ZFV7</accession>
<sequence length="225" mass="25478">MVSIPLESNVLVRCLDFSGNEISSENLPSPLRLALRRIELLKLPIYPNAWPKNPAKEVSSVLLNELFYVGITAMRNWTGEIEIGRGRIDFGHASRGKLDHVMEIEIGGSSRLDSDILKLCMIKREIPTVTLSLVAPSRAIKKRCHTGKCAEEVSVRLRELEPVLDNVRDIIVVEFDVPAKGIPGYTNHLINGKNRFKNDKQLFTRGATKKEVRKFIEKNRKSFFI</sequence>
<dbReference type="EMBL" id="UINC01183584">
    <property type="protein sequence ID" value="SVD94406.1"/>
    <property type="molecule type" value="Genomic_DNA"/>
</dbReference>
<proteinExistence type="predicted"/>
<dbReference type="AlphaFoldDB" id="A0A382ZFV7"/>
<protein>
    <submittedName>
        <fullName evidence="1">Uncharacterized protein</fullName>
    </submittedName>
</protein>
<gene>
    <name evidence="1" type="ORF">METZ01_LOCUS447260</name>
</gene>